<dbReference type="AlphaFoldDB" id="X1TAM2"/>
<protein>
    <submittedName>
        <fullName evidence="1">Uncharacterized protein</fullName>
    </submittedName>
</protein>
<evidence type="ECO:0000313" key="1">
    <source>
        <dbReference type="EMBL" id="GAI77049.1"/>
    </source>
</evidence>
<name>X1TAM2_9ZZZZ</name>
<sequence>MPADKAESIVQCLETKEKSCQATLLEKQTPLLISAGLVKGTTLILGRRLLSRGIQVGVSFAPDGNAVDLQKRDYLF</sequence>
<proteinExistence type="predicted"/>
<accession>X1TAM2</accession>
<organism evidence="1">
    <name type="scientific">marine sediment metagenome</name>
    <dbReference type="NCBI Taxonomy" id="412755"/>
    <lineage>
        <taxon>unclassified sequences</taxon>
        <taxon>metagenomes</taxon>
        <taxon>ecological metagenomes</taxon>
    </lineage>
</organism>
<gene>
    <name evidence="1" type="ORF">S12H4_13699</name>
</gene>
<comment type="caution">
    <text evidence="1">The sequence shown here is derived from an EMBL/GenBank/DDBJ whole genome shotgun (WGS) entry which is preliminary data.</text>
</comment>
<dbReference type="EMBL" id="BARW01006521">
    <property type="protein sequence ID" value="GAI77049.1"/>
    <property type="molecule type" value="Genomic_DNA"/>
</dbReference>
<reference evidence="1" key="1">
    <citation type="journal article" date="2014" name="Front. Microbiol.">
        <title>High frequency of phylogenetically diverse reductive dehalogenase-homologous genes in deep subseafloor sedimentary metagenomes.</title>
        <authorList>
            <person name="Kawai M."/>
            <person name="Futagami T."/>
            <person name="Toyoda A."/>
            <person name="Takaki Y."/>
            <person name="Nishi S."/>
            <person name="Hori S."/>
            <person name="Arai W."/>
            <person name="Tsubouchi T."/>
            <person name="Morono Y."/>
            <person name="Uchiyama I."/>
            <person name="Ito T."/>
            <person name="Fujiyama A."/>
            <person name="Inagaki F."/>
            <person name="Takami H."/>
        </authorList>
    </citation>
    <scope>NUCLEOTIDE SEQUENCE</scope>
    <source>
        <strain evidence="1">Expedition CK06-06</strain>
    </source>
</reference>